<dbReference type="eggNOG" id="ENOG5032MGR">
    <property type="taxonomic scope" value="Bacteria"/>
</dbReference>
<sequence>MIAFAEKVWLTLSPFQPQILAFAFTLAGTLIAYLLRARVKLIYGFANNSFHQLKADQGPVVVFCEKHYVQNAGKKPAEKVEIVFSCKPSEITVYPPRSFEQTDGPDGQMMLAIPYLSPGELVIIDTIHVNSRTAELRAVHCPENVGKRVEFWVQRKFGRLFNLFWIAMAFLGLFYAIQLLIALIATFAKAAS</sequence>
<accession>K8P007</accession>
<dbReference type="HOGENOM" id="CLU_1412539_0_0_5"/>
<evidence type="ECO:0000256" key="1">
    <source>
        <dbReference type="SAM" id="Phobius"/>
    </source>
</evidence>
<comment type="caution">
    <text evidence="2">The sequence shown here is derived from an EMBL/GenBank/DDBJ whole genome shotgun (WGS) entry which is preliminary data.</text>
</comment>
<dbReference type="AlphaFoldDB" id="K8P007"/>
<keyword evidence="1" id="KW-1133">Transmembrane helix</keyword>
<name>K8P007_9BRAD</name>
<dbReference type="RefSeq" id="WP_006023355.1">
    <property type="nucleotide sequence ID" value="NZ_KB375284.1"/>
</dbReference>
<organism evidence="2 3">
    <name type="scientific">Afipia broomeae ATCC 49717</name>
    <dbReference type="NCBI Taxonomy" id="883078"/>
    <lineage>
        <taxon>Bacteria</taxon>
        <taxon>Pseudomonadati</taxon>
        <taxon>Pseudomonadota</taxon>
        <taxon>Alphaproteobacteria</taxon>
        <taxon>Hyphomicrobiales</taxon>
        <taxon>Nitrobacteraceae</taxon>
        <taxon>Afipia</taxon>
    </lineage>
</organism>
<dbReference type="EMBL" id="AGWX01000005">
    <property type="protein sequence ID" value="EKS34741.1"/>
    <property type="molecule type" value="Genomic_DNA"/>
</dbReference>
<protein>
    <submittedName>
        <fullName evidence="2">Uncharacterized protein</fullName>
    </submittedName>
</protein>
<gene>
    <name evidence="2" type="ORF">HMPREF9695_04651</name>
</gene>
<keyword evidence="1" id="KW-0472">Membrane</keyword>
<feature type="transmembrane region" description="Helical" evidence="1">
    <location>
        <begin position="15"/>
        <end position="35"/>
    </location>
</feature>
<evidence type="ECO:0000313" key="3">
    <source>
        <dbReference type="Proteomes" id="UP000001096"/>
    </source>
</evidence>
<keyword evidence="1" id="KW-0812">Transmembrane</keyword>
<dbReference type="Proteomes" id="UP000001096">
    <property type="component" value="Unassembled WGS sequence"/>
</dbReference>
<keyword evidence="3" id="KW-1185">Reference proteome</keyword>
<evidence type="ECO:0000313" key="2">
    <source>
        <dbReference type="EMBL" id="EKS34741.1"/>
    </source>
</evidence>
<reference evidence="2 3" key="1">
    <citation type="submission" date="2012-04" db="EMBL/GenBank/DDBJ databases">
        <title>The Genome Sequence of Afipia broomeae ATCC 49717.</title>
        <authorList>
            <consortium name="The Broad Institute Genome Sequencing Platform"/>
            <person name="Earl A."/>
            <person name="Ward D."/>
            <person name="Feldgarden M."/>
            <person name="Gevers D."/>
            <person name="Huys G."/>
            <person name="Walker B."/>
            <person name="Young S.K."/>
            <person name="Zeng Q."/>
            <person name="Gargeya S."/>
            <person name="Fitzgerald M."/>
            <person name="Haas B."/>
            <person name="Abouelleil A."/>
            <person name="Alvarado L."/>
            <person name="Arachchi H.M."/>
            <person name="Berlin A."/>
            <person name="Chapman S.B."/>
            <person name="Goldberg J."/>
            <person name="Griggs A."/>
            <person name="Gujja S."/>
            <person name="Hansen M."/>
            <person name="Howarth C."/>
            <person name="Imamovic A."/>
            <person name="Larimer J."/>
            <person name="McCowen C."/>
            <person name="Montmayeur A."/>
            <person name="Murphy C."/>
            <person name="Neiman D."/>
            <person name="Pearson M."/>
            <person name="Priest M."/>
            <person name="Roberts A."/>
            <person name="Saif S."/>
            <person name="Shea T."/>
            <person name="Sisk P."/>
            <person name="Sykes S."/>
            <person name="Wortman J."/>
            <person name="Nusbaum C."/>
            <person name="Birren B."/>
        </authorList>
    </citation>
    <scope>NUCLEOTIDE SEQUENCE [LARGE SCALE GENOMIC DNA]</scope>
    <source>
        <strain evidence="2 3">ATCC 49717</strain>
    </source>
</reference>
<proteinExistence type="predicted"/>
<feature type="transmembrane region" description="Helical" evidence="1">
    <location>
        <begin position="163"/>
        <end position="188"/>
    </location>
</feature>